<sequence>MNFIVIFLVSLTSIMSVIWAKKIDGNWLSPTSCFVLGNTFTYLLYLLNTDLFVKVNYSTFIILITSFILFFFGSISAELSRMYKISILKDKSMNINGIQMMIYLSFFVGIFSTLYLWKGNLSTYGLTYILSDFDEVMRRGFDNAQFIGNFALWLVFVLPLCLEKYYVENKINKQNLVLCIIAIIGLIFLRKKTYIFLSLVMVIWIAIKHSKNLIKTLKILILLLCSSILVFFISFKLILSDNSSEIIYKNIIMYFSGSWAALGELIIHQPFNPTHFGQHVFYPIYKVLSLFYNVDPGKIEMEGMYIPDWFNVYTMHGEAFVDFGYIGIILQTFILGFVSQIFYRKSILKNSVRADLIYGIFFFCIIMSFFVSEITHFITWFLLISIYVLAYFSSKISR</sequence>
<feature type="transmembrane region" description="Helical" evidence="1">
    <location>
        <begin position="219"/>
        <end position="239"/>
    </location>
</feature>
<dbReference type="Proteomes" id="UP001255696">
    <property type="component" value="Unassembled WGS sequence"/>
</dbReference>
<feature type="transmembrane region" description="Helical" evidence="1">
    <location>
        <begin position="377"/>
        <end position="394"/>
    </location>
</feature>
<keyword evidence="1" id="KW-0472">Membrane</keyword>
<evidence type="ECO:0000313" key="3">
    <source>
        <dbReference type="EMBL" id="NME49557.1"/>
    </source>
</evidence>
<feature type="transmembrane region" description="Helical" evidence="1">
    <location>
        <begin position="57"/>
        <end position="79"/>
    </location>
</feature>
<feature type="transmembrane region" description="Helical" evidence="1">
    <location>
        <begin position="251"/>
        <end position="271"/>
    </location>
</feature>
<feature type="transmembrane region" description="Helical" evidence="1">
    <location>
        <begin position="178"/>
        <end position="207"/>
    </location>
</feature>
<feature type="transmembrane region" description="Helical" evidence="1">
    <location>
        <begin position="100"/>
        <end position="117"/>
    </location>
</feature>
<evidence type="ECO:0000313" key="4">
    <source>
        <dbReference type="Proteomes" id="UP000588071"/>
    </source>
</evidence>
<dbReference type="EMBL" id="JARQBI010000029">
    <property type="protein sequence ID" value="MDT2797544.1"/>
    <property type="molecule type" value="Genomic_DNA"/>
</dbReference>
<gene>
    <name evidence="3" type="ORF">HF857_04710</name>
    <name evidence="2" type="ORF">P7H47_09875</name>
</gene>
<feature type="transmembrane region" description="Helical" evidence="1">
    <location>
        <begin position="323"/>
        <end position="343"/>
    </location>
</feature>
<proteinExistence type="predicted"/>
<comment type="caution">
    <text evidence="3">The sequence shown here is derived from an EMBL/GenBank/DDBJ whole genome shotgun (WGS) entry which is preliminary data.</text>
</comment>
<accession>A0A7X9RKH7</accession>
<dbReference type="NCBIfam" id="TIGR04370">
    <property type="entry name" value="glyco_rpt_poly"/>
    <property type="match status" value="1"/>
</dbReference>
<protein>
    <submittedName>
        <fullName evidence="2">O-antigen ligase</fullName>
    </submittedName>
    <submittedName>
        <fullName evidence="3">Oligosaccharide repeat unit polymerase</fullName>
    </submittedName>
</protein>
<reference evidence="3 4" key="1">
    <citation type="submission" date="2020-04" db="EMBL/GenBank/DDBJ databases">
        <authorList>
            <person name="Hitch T.C.A."/>
            <person name="Wylensek D."/>
            <person name="Clavel T."/>
        </authorList>
    </citation>
    <scope>NUCLEOTIDE SEQUENCE [LARGE SCALE GENOMIC DNA]</scope>
    <source>
        <strain evidence="3 4">WCA-380-WT-3C</strain>
    </source>
</reference>
<evidence type="ECO:0000256" key="1">
    <source>
        <dbReference type="SAM" id="Phobius"/>
    </source>
</evidence>
<organism evidence="3 4">
    <name type="scientific">Enterococcus cecorum</name>
    <dbReference type="NCBI Taxonomy" id="44008"/>
    <lineage>
        <taxon>Bacteria</taxon>
        <taxon>Bacillati</taxon>
        <taxon>Bacillota</taxon>
        <taxon>Bacilli</taxon>
        <taxon>Lactobacillales</taxon>
        <taxon>Enterococcaceae</taxon>
        <taxon>Enterococcus</taxon>
    </lineage>
</organism>
<dbReference type="EMBL" id="JABAFV010000005">
    <property type="protein sequence ID" value="NME49557.1"/>
    <property type="molecule type" value="Genomic_DNA"/>
</dbReference>
<dbReference type="AlphaFoldDB" id="A0A7X9RKH7"/>
<name>A0A7X9RKH7_9ENTE</name>
<keyword evidence="2" id="KW-0436">Ligase</keyword>
<keyword evidence="1" id="KW-0812">Transmembrane</keyword>
<feature type="transmembrane region" description="Helical" evidence="1">
    <location>
        <begin position="355"/>
        <end position="371"/>
    </location>
</feature>
<evidence type="ECO:0000313" key="2">
    <source>
        <dbReference type="EMBL" id="MDT2797544.1"/>
    </source>
</evidence>
<dbReference type="Proteomes" id="UP000588071">
    <property type="component" value="Unassembled WGS sequence"/>
</dbReference>
<dbReference type="RefSeq" id="WP_168930697.1">
    <property type="nucleotide sequence ID" value="NZ_CP184653.1"/>
</dbReference>
<feature type="transmembrane region" description="Helical" evidence="1">
    <location>
        <begin position="146"/>
        <end position="166"/>
    </location>
</feature>
<dbReference type="GO" id="GO:0016874">
    <property type="term" value="F:ligase activity"/>
    <property type="evidence" value="ECO:0007669"/>
    <property type="project" value="UniProtKB-KW"/>
</dbReference>
<reference evidence="2" key="2">
    <citation type="submission" date="2023-03" db="EMBL/GenBank/DDBJ databases">
        <authorList>
            <person name="Shen W."/>
            <person name="Cai J."/>
        </authorList>
    </citation>
    <scope>NUCLEOTIDE SEQUENCE</scope>
    <source>
        <strain evidence="2">B245-2</strain>
    </source>
</reference>
<keyword evidence="1" id="KW-1133">Transmembrane helix</keyword>